<evidence type="ECO:0008006" key="3">
    <source>
        <dbReference type="Google" id="ProtNLM"/>
    </source>
</evidence>
<gene>
    <name evidence="1" type="ORF">PaecuDRAFT_2575</name>
</gene>
<accession>E0IA86</accession>
<organism evidence="1 2">
    <name type="scientific">Paenibacillus curdlanolyticus YK9</name>
    <dbReference type="NCBI Taxonomy" id="717606"/>
    <lineage>
        <taxon>Bacteria</taxon>
        <taxon>Bacillati</taxon>
        <taxon>Bacillota</taxon>
        <taxon>Bacilli</taxon>
        <taxon>Bacillales</taxon>
        <taxon>Paenibacillaceae</taxon>
        <taxon>Paenibacillus</taxon>
    </lineage>
</organism>
<dbReference type="EMBL" id="AEDD01000006">
    <property type="protein sequence ID" value="EFM10663.1"/>
    <property type="molecule type" value="Genomic_DNA"/>
</dbReference>
<protein>
    <recommendedName>
        <fullName evidence="3">Group-specific protein</fullName>
    </recommendedName>
</protein>
<reference evidence="1 2" key="1">
    <citation type="submission" date="2010-07" db="EMBL/GenBank/DDBJ databases">
        <title>The draft genome of Paenibacillus curdlanolyticus YK9.</title>
        <authorList>
            <consortium name="US DOE Joint Genome Institute (JGI-PGF)"/>
            <person name="Lucas S."/>
            <person name="Copeland A."/>
            <person name="Lapidus A."/>
            <person name="Cheng J.-F."/>
            <person name="Bruce D."/>
            <person name="Goodwin L."/>
            <person name="Pitluck S."/>
            <person name="Land M.L."/>
            <person name="Hauser L."/>
            <person name="Chang Y.-J."/>
            <person name="Jeffries C."/>
            <person name="Anderson I.J."/>
            <person name="Johnson E."/>
            <person name="Loganathan U."/>
            <person name="Mulhopadhyay B."/>
            <person name="Kyrpides N."/>
            <person name="Woyke T.J."/>
        </authorList>
    </citation>
    <scope>NUCLEOTIDE SEQUENCE [LARGE SCALE GENOMIC DNA]</scope>
    <source>
        <strain evidence="1 2">YK9</strain>
    </source>
</reference>
<sequence length="196" mass="23327">MFRNFILCNFIPMTPNYLIYVKGLYDNAYNGSRKFPDICLDRDGLLSLDGFQTRFEELWHSYCSEHPTYERDYQFESHYNQLFTPDELGQACQEASWRLFLSWWWQGQIGGKAMLERVSDLYIEEIWRGLDKQLSSLPKVRDSVRYEIIMIYDRPFSHLPMNFGTFHFQTLDALMPVFKKDEIVATILTNIRSSEP</sequence>
<name>E0IA86_9BACL</name>
<dbReference type="Proteomes" id="UP000005387">
    <property type="component" value="Unassembled WGS sequence"/>
</dbReference>
<dbReference type="AlphaFoldDB" id="E0IA86"/>
<evidence type="ECO:0000313" key="1">
    <source>
        <dbReference type="EMBL" id="EFM10663.1"/>
    </source>
</evidence>
<dbReference type="RefSeq" id="WP_006038567.1">
    <property type="nucleotide sequence ID" value="NZ_AEDD01000006.1"/>
</dbReference>
<dbReference type="STRING" id="717606.PaecuDRAFT_2575"/>
<proteinExistence type="predicted"/>
<evidence type="ECO:0000313" key="2">
    <source>
        <dbReference type="Proteomes" id="UP000005387"/>
    </source>
</evidence>
<keyword evidence="2" id="KW-1185">Reference proteome</keyword>